<dbReference type="Pfam" id="PF12660">
    <property type="entry name" value="zf-TFIIIC"/>
    <property type="match status" value="1"/>
</dbReference>
<feature type="domain" description="Transcription factor IIIC 90kDa subunit N-terminal" evidence="2">
    <location>
        <begin position="30"/>
        <end position="137"/>
    </location>
</feature>
<reference evidence="4" key="1">
    <citation type="submission" date="2023-03" db="EMBL/GenBank/DDBJ databases">
        <title>Mating type loci evolution in Malassezia.</title>
        <authorList>
            <person name="Coelho M.A."/>
        </authorList>
    </citation>
    <scope>NUCLEOTIDE SEQUENCE</scope>
    <source>
        <strain evidence="4">CBS 11721</strain>
    </source>
</reference>
<organism evidence="4 5">
    <name type="scientific">Malassezia cuniculi</name>
    <dbReference type="NCBI Taxonomy" id="948313"/>
    <lineage>
        <taxon>Eukaryota</taxon>
        <taxon>Fungi</taxon>
        <taxon>Dikarya</taxon>
        <taxon>Basidiomycota</taxon>
        <taxon>Ustilaginomycotina</taxon>
        <taxon>Malasseziomycetes</taxon>
        <taxon>Malasseziales</taxon>
        <taxon>Malasseziaceae</taxon>
        <taxon>Malassezia</taxon>
    </lineage>
</organism>
<feature type="compositionally biased region" description="Polar residues" evidence="1">
    <location>
        <begin position="60"/>
        <end position="76"/>
    </location>
</feature>
<dbReference type="GO" id="GO:0000127">
    <property type="term" value="C:transcription factor TFIIIC complex"/>
    <property type="evidence" value="ECO:0007669"/>
    <property type="project" value="InterPro"/>
</dbReference>
<evidence type="ECO:0000313" key="5">
    <source>
        <dbReference type="Proteomes" id="UP001219933"/>
    </source>
</evidence>
<protein>
    <recommendedName>
        <fullName evidence="6">Transcription factor IIIC putative zinc-finger domain-containing protein</fullName>
    </recommendedName>
</protein>
<dbReference type="InterPro" id="IPR044230">
    <property type="entry name" value="GTF3C4"/>
</dbReference>
<dbReference type="InterPro" id="IPR024764">
    <property type="entry name" value="TFIIIC_Znf"/>
</dbReference>
<gene>
    <name evidence="4" type="ORF">MCUN1_002273</name>
</gene>
<dbReference type="AlphaFoldDB" id="A0AAF0EVQ0"/>
<evidence type="ECO:0008006" key="6">
    <source>
        <dbReference type="Google" id="ProtNLM"/>
    </source>
</evidence>
<dbReference type="InterPro" id="IPR024761">
    <property type="entry name" value="TFIIIC_delta_N"/>
</dbReference>
<sequence length="629" mass="65476">MASPSFLGSLVCAVPVSGGTPRTPGAALQWSDNGQALVVAGDALHIITPAAGLSLGQDASHPSASTQHGDSTTRAAQRHYTCTVTAPASSEPFDVSVDTLDALGSDWVTAAWSPSGLGARGTCRIAAITSRRAVVLVDAPRDHVRGPWVSGQALDTGADPSAADARRAALCYAVDWSPLCPTRANTAFLAAGCGSGVYLWAVDAHNVFPPTSIALGSRAAAVKWGEWADGRAPLAVHTAEGMRVLYIAADGSVCGPQTSCALDLCYTSALTWRNGTLLFATPGALHAWTPGTGQHDIQRIDTARVAAGVVGDPPVAVFQDWRTAAPGTPASASDQLLDITAPGTHGPASQQLLWALSAFNGMYASLSTADEAASWRYRVGRRLVFALWAPSSVHVDHLVELACSGVYRPAAALRPLLCAAADPTNSTALVRAALFNVSARAEPHGFENLADCALNRRNVELRACNWLATRLGDAAAQDALGNSLRLADLERRVRRAKELLSLGMADTQYVLRLAAVLYLSGNVRHGAQSAELLAAIGDIGDAGAGWTGTELWLGEQCAACGQPIPFSRAPHAKCASGHVFWRCAATMALMTDIDTLTCTGCGQQASRVALVASGEPDECTNCGHLWVAP</sequence>
<evidence type="ECO:0000259" key="2">
    <source>
        <dbReference type="Pfam" id="PF12657"/>
    </source>
</evidence>
<proteinExistence type="predicted"/>
<dbReference type="Pfam" id="PF12657">
    <property type="entry name" value="TFIIIC_delta"/>
    <property type="match status" value="1"/>
</dbReference>
<evidence type="ECO:0000259" key="3">
    <source>
        <dbReference type="Pfam" id="PF12660"/>
    </source>
</evidence>
<name>A0AAF0EVQ0_9BASI</name>
<evidence type="ECO:0000256" key="1">
    <source>
        <dbReference type="SAM" id="MobiDB-lite"/>
    </source>
</evidence>
<feature type="domain" description="Transcription factor IIIC putative zinc-finger" evidence="3">
    <location>
        <begin position="549"/>
        <end position="611"/>
    </location>
</feature>
<feature type="region of interest" description="Disordered" evidence="1">
    <location>
        <begin position="56"/>
        <end position="76"/>
    </location>
</feature>
<dbReference type="EMBL" id="CP119879">
    <property type="protein sequence ID" value="WFD35419.1"/>
    <property type="molecule type" value="Genomic_DNA"/>
</dbReference>
<evidence type="ECO:0000313" key="4">
    <source>
        <dbReference type="EMBL" id="WFD35419.1"/>
    </source>
</evidence>
<dbReference type="GO" id="GO:0006384">
    <property type="term" value="P:transcription initiation at RNA polymerase III promoter"/>
    <property type="evidence" value="ECO:0007669"/>
    <property type="project" value="InterPro"/>
</dbReference>
<keyword evidence="5" id="KW-1185">Reference proteome</keyword>
<dbReference type="PANTHER" id="PTHR15496:SF2">
    <property type="entry name" value="GENERAL TRANSCRIPTION FACTOR 3C POLYPEPTIDE 4"/>
    <property type="match status" value="1"/>
</dbReference>
<dbReference type="GO" id="GO:0004402">
    <property type="term" value="F:histone acetyltransferase activity"/>
    <property type="evidence" value="ECO:0007669"/>
    <property type="project" value="InterPro"/>
</dbReference>
<dbReference type="Proteomes" id="UP001219933">
    <property type="component" value="Chromosome 3"/>
</dbReference>
<accession>A0AAF0EVQ0</accession>
<dbReference type="PANTHER" id="PTHR15496">
    <property type="entry name" value="GENERAL TRANSCRIPTION FACTOR 3C POLYPEPTIDE 4 FAMILY"/>
    <property type="match status" value="1"/>
</dbReference>